<keyword evidence="1" id="KW-1133">Transmembrane helix</keyword>
<organism evidence="2 3">
    <name type="scientific">Sphingomonas paeninsulae</name>
    <dbReference type="NCBI Taxonomy" id="2319844"/>
    <lineage>
        <taxon>Bacteria</taxon>
        <taxon>Pseudomonadati</taxon>
        <taxon>Pseudomonadota</taxon>
        <taxon>Alphaproteobacteria</taxon>
        <taxon>Sphingomonadales</taxon>
        <taxon>Sphingomonadaceae</taxon>
        <taxon>Sphingomonas</taxon>
    </lineage>
</organism>
<proteinExistence type="predicted"/>
<dbReference type="AlphaFoldDB" id="A0A494T7K6"/>
<evidence type="ECO:0000256" key="1">
    <source>
        <dbReference type="SAM" id="Phobius"/>
    </source>
</evidence>
<protein>
    <submittedName>
        <fullName evidence="2">Uncharacterized protein</fullName>
    </submittedName>
</protein>
<gene>
    <name evidence="2" type="ORF">D3Y57_04625</name>
</gene>
<keyword evidence="1" id="KW-0472">Membrane</keyword>
<reference evidence="2 3" key="1">
    <citation type="submission" date="2018-09" db="EMBL/GenBank/DDBJ databases">
        <title>Sphingomonas peninsula sp. nov., isolated from fildes peninsula, Antarctic soil.</title>
        <authorList>
            <person name="Yingchao G."/>
        </authorList>
    </citation>
    <scope>NUCLEOTIDE SEQUENCE [LARGE SCALE GENOMIC DNA]</scope>
    <source>
        <strain evidence="2 3">YZ-8</strain>
        <plasmid evidence="2 3">unnamed1</plasmid>
    </source>
</reference>
<dbReference type="KEGG" id="spha:D3Y57_04625"/>
<dbReference type="Proteomes" id="UP000276254">
    <property type="component" value="Plasmid unnamed1"/>
</dbReference>
<feature type="transmembrane region" description="Helical" evidence="1">
    <location>
        <begin position="43"/>
        <end position="63"/>
    </location>
</feature>
<geneLocation type="plasmid" evidence="2">
    <name>unnamed1</name>
</geneLocation>
<name>A0A494T7K6_SPHPE</name>
<accession>A0A494T7K6</accession>
<evidence type="ECO:0000313" key="3">
    <source>
        <dbReference type="Proteomes" id="UP000276254"/>
    </source>
</evidence>
<keyword evidence="1" id="KW-0812">Transmembrane</keyword>
<evidence type="ECO:0000313" key="2">
    <source>
        <dbReference type="EMBL" id="AYJ85307.1"/>
    </source>
</evidence>
<keyword evidence="2" id="KW-0614">Plasmid</keyword>
<dbReference type="EMBL" id="CP032828">
    <property type="protein sequence ID" value="AYJ85307.1"/>
    <property type="molecule type" value="Genomic_DNA"/>
</dbReference>
<sequence length="71" mass="8355">MSRKTIWSDILQMPLVNDPEKESSQRRSGIARHRTWADLHKTLHILINKWLAWLALLVAEIAMAENRHLSR</sequence>
<keyword evidence="3" id="KW-1185">Reference proteome</keyword>